<dbReference type="EMBL" id="GBXM01017946">
    <property type="protein sequence ID" value="JAH90631.1"/>
    <property type="molecule type" value="Transcribed_RNA"/>
</dbReference>
<protein>
    <submittedName>
        <fullName evidence="1">Uncharacterized protein</fullName>
    </submittedName>
</protein>
<dbReference type="AlphaFoldDB" id="A0A0E9WK05"/>
<reference evidence="1" key="2">
    <citation type="journal article" date="2015" name="Fish Shellfish Immunol.">
        <title>Early steps in the European eel (Anguilla anguilla)-Vibrio vulnificus interaction in the gills: Role of the RtxA13 toxin.</title>
        <authorList>
            <person name="Callol A."/>
            <person name="Pajuelo D."/>
            <person name="Ebbesson L."/>
            <person name="Teles M."/>
            <person name="MacKenzie S."/>
            <person name="Amaro C."/>
        </authorList>
    </citation>
    <scope>NUCLEOTIDE SEQUENCE</scope>
</reference>
<sequence>MCIVEFSLFQNPVVTVGDKLAHVHNRIALSTMTAFAAHVLRNLPSMQLAWLHRVLFISFIT</sequence>
<name>A0A0E9WK05_ANGAN</name>
<organism evidence="1">
    <name type="scientific">Anguilla anguilla</name>
    <name type="common">European freshwater eel</name>
    <name type="synonym">Muraena anguilla</name>
    <dbReference type="NCBI Taxonomy" id="7936"/>
    <lineage>
        <taxon>Eukaryota</taxon>
        <taxon>Metazoa</taxon>
        <taxon>Chordata</taxon>
        <taxon>Craniata</taxon>
        <taxon>Vertebrata</taxon>
        <taxon>Euteleostomi</taxon>
        <taxon>Actinopterygii</taxon>
        <taxon>Neopterygii</taxon>
        <taxon>Teleostei</taxon>
        <taxon>Anguilliformes</taxon>
        <taxon>Anguillidae</taxon>
        <taxon>Anguilla</taxon>
    </lineage>
</organism>
<reference evidence="1" key="1">
    <citation type="submission" date="2014-11" db="EMBL/GenBank/DDBJ databases">
        <authorList>
            <person name="Amaro Gonzalez C."/>
        </authorList>
    </citation>
    <scope>NUCLEOTIDE SEQUENCE</scope>
</reference>
<evidence type="ECO:0000313" key="1">
    <source>
        <dbReference type="EMBL" id="JAH90631.1"/>
    </source>
</evidence>
<accession>A0A0E9WK05</accession>
<proteinExistence type="predicted"/>